<dbReference type="Pfam" id="PF00535">
    <property type="entry name" value="Glycos_transf_2"/>
    <property type="match status" value="1"/>
</dbReference>
<dbReference type="GO" id="GO:0016758">
    <property type="term" value="F:hexosyltransferase activity"/>
    <property type="evidence" value="ECO:0007669"/>
    <property type="project" value="UniProtKB-ARBA"/>
</dbReference>
<comment type="caution">
    <text evidence="2">The sequence shown here is derived from an EMBL/GenBank/DDBJ whole genome shotgun (WGS) entry which is preliminary data.</text>
</comment>
<dbReference type="SUPFAM" id="SSF53448">
    <property type="entry name" value="Nucleotide-diphospho-sugar transferases"/>
    <property type="match status" value="1"/>
</dbReference>
<dbReference type="PANTHER" id="PTHR22916">
    <property type="entry name" value="GLYCOSYLTRANSFERASE"/>
    <property type="match status" value="1"/>
</dbReference>
<dbReference type="AlphaFoldDB" id="A0A2V3PQD6"/>
<accession>A0A2V3PQD6</accession>
<proteinExistence type="predicted"/>
<reference evidence="2 3" key="1">
    <citation type="submission" date="2018-03" db="EMBL/GenBank/DDBJ databases">
        <title>Genomic Encyclopedia of Archaeal and Bacterial Type Strains, Phase II (KMG-II): from individual species to whole genera.</title>
        <authorList>
            <person name="Goeker M."/>
        </authorList>
    </citation>
    <scope>NUCLEOTIDE SEQUENCE [LARGE SCALE GENOMIC DNA]</scope>
    <source>
        <strain evidence="2 3">DSM 100214</strain>
    </source>
</reference>
<keyword evidence="3" id="KW-1185">Reference proteome</keyword>
<dbReference type="InterPro" id="IPR029044">
    <property type="entry name" value="Nucleotide-diphossugar_trans"/>
</dbReference>
<dbReference type="Gene3D" id="3.90.550.10">
    <property type="entry name" value="Spore Coat Polysaccharide Biosynthesis Protein SpsA, Chain A"/>
    <property type="match status" value="1"/>
</dbReference>
<evidence type="ECO:0000313" key="2">
    <source>
        <dbReference type="EMBL" id="PXV64127.1"/>
    </source>
</evidence>
<keyword evidence="2" id="KW-0808">Transferase</keyword>
<sequence>MSIKYPYTVSVLMPAYNAAEYIGEAIDSILEQTFKNFEFLIIDDGSTDSTADIIEQFNDTRIKLIRNEGNKGLIYSLNYGLDIAQGKYIARMDADDIAFNTRLEKQVEFLENNPDISILGTAFVFMGTSYEIHHPNYNDEIRIKLLDDVVFAHPTVMMRRDVINLNNIRYNADYTYIEDYRFWVEAAIKNVKMANLEEVLLQYRQHPNQVTSQRAQEQLETKQRIKLEYLSHYFGENLTSDELISVNRCFDIDLPSKILILDKLSKTNRRLNLFYKKCFDQYIDIIIYRNVPRDRFISLGELLRVIRNNVSLRFINVLLKINIKKLLR</sequence>
<evidence type="ECO:0000259" key="1">
    <source>
        <dbReference type="Pfam" id="PF00535"/>
    </source>
</evidence>
<dbReference type="InterPro" id="IPR001173">
    <property type="entry name" value="Glyco_trans_2-like"/>
</dbReference>
<gene>
    <name evidence="2" type="ORF">CLV62_11185</name>
</gene>
<dbReference type="RefSeq" id="WP_110310686.1">
    <property type="nucleotide sequence ID" value="NZ_QICL01000011.1"/>
</dbReference>
<dbReference type="Proteomes" id="UP000247973">
    <property type="component" value="Unassembled WGS sequence"/>
</dbReference>
<dbReference type="PANTHER" id="PTHR22916:SF3">
    <property type="entry name" value="UDP-GLCNAC:BETAGAL BETA-1,3-N-ACETYLGLUCOSAMINYLTRANSFERASE-LIKE PROTEIN 1"/>
    <property type="match status" value="1"/>
</dbReference>
<evidence type="ECO:0000313" key="3">
    <source>
        <dbReference type="Proteomes" id="UP000247973"/>
    </source>
</evidence>
<protein>
    <submittedName>
        <fullName evidence="2">Glycosyl transferase family 2</fullName>
    </submittedName>
</protein>
<feature type="domain" description="Glycosyltransferase 2-like" evidence="1">
    <location>
        <begin position="10"/>
        <end position="162"/>
    </location>
</feature>
<organism evidence="2 3">
    <name type="scientific">Dysgonomonas alginatilytica</name>
    <dbReference type="NCBI Taxonomy" id="1605892"/>
    <lineage>
        <taxon>Bacteria</taxon>
        <taxon>Pseudomonadati</taxon>
        <taxon>Bacteroidota</taxon>
        <taxon>Bacteroidia</taxon>
        <taxon>Bacteroidales</taxon>
        <taxon>Dysgonomonadaceae</taxon>
        <taxon>Dysgonomonas</taxon>
    </lineage>
</organism>
<dbReference type="OrthoDB" id="9815829at2"/>
<dbReference type="CDD" id="cd00761">
    <property type="entry name" value="Glyco_tranf_GTA_type"/>
    <property type="match status" value="1"/>
</dbReference>
<dbReference type="EMBL" id="QICL01000011">
    <property type="protein sequence ID" value="PXV64127.1"/>
    <property type="molecule type" value="Genomic_DNA"/>
</dbReference>
<name>A0A2V3PQD6_9BACT</name>